<dbReference type="Proteomes" id="UP000297982">
    <property type="component" value="Unassembled WGS sequence"/>
</dbReference>
<feature type="transmembrane region" description="Helical" evidence="1">
    <location>
        <begin position="122"/>
        <end position="143"/>
    </location>
</feature>
<protein>
    <submittedName>
        <fullName evidence="2">Uncharacterized protein</fullName>
    </submittedName>
</protein>
<keyword evidence="1" id="KW-0812">Transmembrane</keyword>
<dbReference type="AlphaFoldDB" id="A0A4Z0H5J1"/>
<feature type="transmembrane region" description="Helical" evidence="1">
    <location>
        <begin position="163"/>
        <end position="181"/>
    </location>
</feature>
<reference evidence="2 3" key="1">
    <citation type="journal article" date="2003" name="Int. J. Syst. Evol. Microbiol.">
        <title>Halobacillus salinus sp. nov., isolated from a salt lake on the coast of the East Sea in Korea.</title>
        <authorList>
            <person name="Yoon J.H."/>
            <person name="Kang K.H."/>
            <person name="Park Y.H."/>
        </authorList>
    </citation>
    <scope>NUCLEOTIDE SEQUENCE [LARGE SCALE GENOMIC DNA]</scope>
    <source>
        <strain evidence="2 3">HSL-3</strain>
    </source>
</reference>
<dbReference type="EMBL" id="SRJC01000001">
    <property type="protein sequence ID" value="TGB04701.1"/>
    <property type="molecule type" value="Genomic_DNA"/>
</dbReference>
<evidence type="ECO:0000256" key="1">
    <source>
        <dbReference type="SAM" id="Phobius"/>
    </source>
</evidence>
<name>A0A4Z0H5J1_9BACI</name>
<sequence>MKPEDKEKLSGNANQLLEDLNFKSVFKNSISLLKPSRNRFLVIVGFAILIMILYYFVLINSVNGIEHALGIVNYVTTVSVAILALIITGYAIFQALATGETLIGLLKTNQGKRSYFLTYNNYFFAISLLYLTLLIVNFVLFVVLSGLPTDWALPYFSTKCNNMLYSLLMVIYLSFVFNSMIELKSFVFNLYSVFSTTAVQKAITKIKETDRSQ</sequence>
<accession>A0A4Z0H5J1</accession>
<evidence type="ECO:0000313" key="3">
    <source>
        <dbReference type="Proteomes" id="UP000297982"/>
    </source>
</evidence>
<evidence type="ECO:0000313" key="2">
    <source>
        <dbReference type="EMBL" id="TGB04701.1"/>
    </source>
</evidence>
<proteinExistence type="predicted"/>
<keyword evidence="3" id="KW-1185">Reference proteome</keyword>
<comment type="caution">
    <text evidence="2">The sequence shown here is derived from an EMBL/GenBank/DDBJ whole genome shotgun (WGS) entry which is preliminary data.</text>
</comment>
<dbReference type="RefSeq" id="WP_135327057.1">
    <property type="nucleotide sequence ID" value="NZ_SRJC01000001.1"/>
</dbReference>
<feature type="transmembrane region" description="Helical" evidence="1">
    <location>
        <begin position="71"/>
        <end position="93"/>
    </location>
</feature>
<feature type="transmembrane region" description="Helical" evidence="1">
    <location>
        <begin position="40"/>
        <end position="59"/>
    </location>
</feature>
<keyword evidence="1" id="KW-1133">Transmembrane helix</keyword>
<organism evidence="2 3">
    <name type="scientific">Halobacillus salinus</name>
    <dbReference type="NCBI Taxonomy" id="192814"/>
    <lineage>
        <taxon>Bacteria</taxon>
        <taxon>Bacillati</taxon>
        <taxon>Bacillota</taxon>
        <taxon>Bacilli</taxon>
        <taxon>Bacillales</taxon>
        <taxon>Bacillaceae</taxon>
        <taxon>Halobacillus</taxon>
    </lineage>
</organism>
<gene>
    <name evidence="2" type="ORF">E4663_06845</name>
</gene>
<keyword evidence="1" id="KW-0472">Membrane</keyword>